<proteinExistence type="predicted"/>
<keyword evidence="1" id="KW-0472">Membrane</keyword>
<feature type="transmembrane region" description="Helical" evidence="1">
    <location>
        <begin position="156"/>
        <end position="177"/>
    </location>
</feature>
<protein>
    <recommendedName>
        <fullName evidence="4">Transmembrane protein</fullName>
    </recommendedName>
</protein>
<dbReference type="AlphaFoldDB" id="A0A8S1QQC2"/>
<accession>A0A8S1QQC2</accession>
<organism evidence="2 3">
    <name type="scientific">Paramecium sonneborni</name>
    <dbReference type="NCBI Taxonomy" id="65129"/>
    <lineage>
        <taxon>Eukaryota</taxon>
        <taxon>Sar</taxon>
        <taxon>Alveolata</taxon>
        <taxon>Ciliophora</taxon>
        <taxon>Intramacronucleata</taxon>
        <taxon>Oligohymenophorea</taxon>
        <taxon>Peniculida</taxon>
        <taxon>Parameciidae</taxon>
        <taxon>Paramecium</taxon>
    </lineage>
</organism>
<gene>
    <name evidence="2" type="ORF">PSON_ATCC_30995.1.T1110170</name>
</gene>
<keyword evidence="1" id="KW-1133">Transmembrane helix</keyword>
<feature type="transmembrane region" description="Helical" evidence="1">
    <location>
        <begin position="59"/>
        <end position="77"/>
    </location>
</feature>
<feature type="transmembrane region" description="Helical" evidence="1">
    <location>
        <begin position="34"/>
        <end position="53"/>
    </location>
</feature>
<evidence type="ECO:0000313" key="2">
    <source>
        <dbReference type="EMBL" id="CAD8116680.1"/>
    </source>
</evidence>
<evidence type="ECO:0000256" key="1">
    <source>
        <dbReference type="SAM" id="Phobius"/>
    </source>
</evidence>
<name>A0A8S1QQC2_9CILI</name>
<evidence type="ECO:0000313" key="3">
    <source>
        <dbReference type="Proteomes" id="UP000692954"/>
    </source>
</evidence>
<comment type="caution">
    <text evidence="2">The sequence shown here is derived from an EMBL/GenBank/DDBJ whole genome shotgun (WGS) entry which is preliminary data.</text>
</comment>
<dbReference type="OrthoDB" id="306563at2759"/>
<reference evidence="2" key="1">
    <citation type="submission" date="2021-01" db="EMBL/GenBank/DDBJ databases">
        <authorList>
            <consortium name="Genoscope - CEA"/>
            <person name="William W."/>
        </authorList>
    </citation>
    <scope>NUCLEOTIDE SEQUENCE</scope>
</reference>
<dbReference type="Proteomes" id="UP000692954">
    <property type="component" value="Unassembled WGS sequence"/>
</dbReference>
<dbReference type="EMBL" id="CAJJDN010000111">
    <property type="protein sequence ID" value="CAD8116680.1"/>
    <property type="molecule type" value="Genomic_DNA"/>
</dbReference>
<evidence type="ECO:0008006" key="4">
    <source>
        <dbReference type="Google" id="ProtNLM"/>
    </source>
</evidence>
<sequence length="489" mass="58232">MINKYTLLFKDLTLELKYQEFQQQKKRKPLMQKLIFIIFLVIIAKLIALIMNFDLKELYVTIGYLIAILSLAFILKFKPQLSRWTLIIINYLTLLTYSQTDEGQNQYQYQLQSALIVSFQFIVINTGEFLDALMQVISFFSFYLSYFILYQPNFPYSIALTTFLFEFLLIVTFYNNISAERSKFKLTIIDDKWDQILENMMVEPCIIFNFNLLKTSFVLKKSIDFIYGIDTTEQLIQFLRNSNVNQDSKINLEDFIFKKVKQLCKDNIQLWNQKLTIKYNKKLHDIYYSILSETSPIIVIKIKQFKFSHIEKDSDLEKNYQYKYKILLKSIFLQLRFIGQYSIPCLNSILKIILYHYLLEKRDNKSIAPIKIDKVVKQMKLIYPQMQISIENCQSSFRVLGQKDSLYLVLMEVFETMLSKQIHIKIINQEFSKKFIIYGILNERAKEKLNSRLLYYKKNVEIIEITDQCVSLILQCEAQDLKHNKNESI</sequence>
<keyword evidence="1" id="KW-0812">Transmembrane</keyword>
<keyword evidence="3" id="KW-1185">Reference proteome</keyword>